<evidence type="ECO:0000256" key="1">
    <source>
        <dbReference type="ARBA" id="ARBA00023015"/>
    </source>
</evidence>
<dbReference type="SMART" id="SM00895">
    <property type="entry name" value="FCD"/>
    <property type="match status" value="1"/>
</dbReference>
<reference evidence="5 6" key="1">
    <citation type="submission" date="2018-11" db="EMBL/GenBank/DDBJ databases">
        <title>Complete genome sequencing of the Actinobacteria Serinibacter sp. K3-2.</title>
        <authorList>
            <person name="Rakitin A.L."/>
            <person name="Beletsky A.V."/>
            <person name="Mardanov A.V."/>
            <person name="Ravin N.V."/>
            <person name="Gromova A.S."/>
            <person name="Filippova S.N."/>
            <person name="Gal'Chenko V.F."/>
        </authorList>
    </citation>
    <scope>NUCLEOTIDE SEQUENCE [LARGE SCALE GENOMIC DNA]</scope>
    <source>
        <strain evidence="5 6">K3-2</strain>
    </source>
</reference>
<keyword evidence="6" id="KW-1185">Reference proteome</keyword>
<dbReference type="InterPro" id="IPR036390">
    <property type="entry name" value="WH_DNA-bd_sf"/>
</dbReference>
<dbReference type="RefSeq" id="WP_158292602.1">
    <property type="nucleotide sequence ID" value="NZ_RHPJ01000002.1"/>
</dbReference>
<dbReference type="CDD" id="cd07377">
    <property type="entry name" value="WHTH_GntR"/>
    <property type="match status" value="1"/>
</dbReference>
<dbReference type="InterPro" id="IPR000524">
    <property type="entry name" value="Tscrpt_reg_HTH_GntR"/>
</dbReference>
<sequence>MTDAVTARFHEAIADGAWPVGARIPVEADLMAWVGAGRNTVREAIQSLVQAGLVRREQGRGTFVIARSELATSLARRATRVDRRDGLELRNAIDGAASAIAARRRDEDDVAALRAALEVRTHTWDAPDRAARIAADVALHRAVVAATHNALLVDLYDGLVPLYEDVLVDDVDADADPHAADHAELVAAIADGSPERAAAAIATMLAPLIDAQVESLPLRSPRSVD</sequence>
<keyword evidence="2" id="KW-0238">DNA-binding</keyword>
<name>A0A4Z1E773_9MICO</name>
<dbReference type="OrthoDB" id="3575876at2"/>
<comment type="caution">
    <text evidence="5">The sequence shown here is derived from an EMBL/GenBank/DDBJ whole genome shotgun (WGS) entry which is preliminary data.</text>
</comment>
<proteinExistence type="predicted"/>
<dbReference type="PRINTS" id="PR00035">
    <property type="entry name" value="HTHGNTR"/>
</dbReference>
<evidence type="ECO:0000259" key="4">
    <source>
        <dbReference type="PROSITE" id="PS50949"/>
    </source>
</evidence>
<evidence type="ECO:0000313" key="6">
    <source>
        <dbReference type="Proteomes" id="UP000297318"/>
    </source>
</evidence>
<dbReference type="Proteomes" id="UP000297318">
    <property type="component" value="Unassembled WGS sequence"/>
</dbReference>
<dbReference type="SUPFAM" id="SSF48008">
    <property type="entry name" value="GntR ligand-binding domain-like"/>
    <property type="match status" value="1"/>
</dbReference>
<gene>
    <name evidence="5" type="ORF">SERN_1435</name>
</gene>
<keyword evidence="3" id="KW-0804">Transcription</keyword>
<evidence type="ECO:0000256" key="3">
    <source>
        <dbReference type="ARBA" id="ARBA00023163"/>
    </source>
</evidence>
<keyword evidence="1" id="KW-0805">Transcription regulation</keyword>
<dbReference type="InterPro" id="IPR008920">
    <property type="entry name" value="TF_FadR/GntR_C"/>
</dbReference>
<dbReference type="PANTHER" id="PTHR43537:SF47">
    <property type="entry name" value="REGULATORY PROTEIN GNTR HTH"/>
    <property type="match status" value="1"/>
</dbReference>
<dbReference type="SMART" id="SM00345">
    <property type="entry name" value="HTH_GNTR"/>
    <property type="match status" value="1"/>
</dbReference>
<accession>A0A4Z1E773</accession>
<dbReference type="PROSITE" id="PS50949">
    <property type="entry name" value="HTH_GNTR"/>
    <property type="match status" value="1"/>
</dbReference>
<dbReference type="Pfam" id="PF00392">
    <property type="entry name" value="GntR"/>
    <property type="match status" value="1"/>
</dbReference>
<dbReference type="Gene3D" id="1.20.120.530">
    <property type="entry name" value="GntR ligand-binding domain-like"/>
    <property type="match status" value="1"/>
</dbReference>
<dbReference type="AlphaFoldDB" id="A0A4Z1E773"/>
<evidence type="ECO:0000256" key="2">
    <source>
        <dbReference type="ARBA" id="ARBA00023125"/>
    </source>
</evidence>
<dbReference type="Gene3D" id="1.10.10.10">
    <property type="entry name" value="Winged helix-like DNA-binding domain superfamily/Winged helix DNA-binding domain"/>
    <property type="match status" value="1"/>
</dbReference>
<dbReference type="Pfam" id="PF07729">
    <property type="entry name" value="FCD"/>
    <property type="match status" value="1"/>
</dbReference>
<evidence type="ECO:0000313" key="5">
    <source>
        <dbReference type="EMBL" id="TGO05431.1"/>
    </source>
</evidence>
<protein>
    <submittedName>
        <fullName evidence="5">Transcriptional regulator, GntR family</fullName>
    </submittedName>
</protein>
<dbReference type="InterPro" id="IPR036388">
    <property type="entry name" value="WH-like_DNA-bd_sf"/>
</dbReference>
<feature type="domain" description="HTH gntR-type" evidence="4">
    <location>
        <begin position="1"/>
        <end position="67"/>
    </location>
</feature>
<dbReference type="SUPFAM" id="SSF46785">
    <property type="entry name" value="Winged helix' DNA-binding domain"/>
    <property type="match status" value="1"/>
</dbReference>
<organism evidence="5 6">
    <name type="scientific">Serinibacter arcticus</name>
    <dbReference type="NCBI Taxonomy" id="1655435"/>
    <lineage>
        <taxon>Bacteria</taxon>
        <taxon>Bacillati</taxon>
        <taxon>Actinomycetota</taxon>
        <taxon>Actinomycetes</taxon>
        <taxon>Micrococcales</taxon>
        <taxon>Beutenbergiaceae</taxon>
        <taxon>Serinibacter</taxon>
    </lineage>
</organism>
<dbReference type="GO" id="GO:0003677">
    <property type="term" value="F:DNA binding"/>
    <property type="evidence" value="ECO:0007669"/>
    <property type="project" value="UniProtKB-KW"/>
</dbReference>
<dbReference type="InterPro" id="IPR011711">
    <property type="entry name" value="GntR_C"/>
</dbReference>
<dbReference type="EMBL" id="RHPJ01000002">
    <property type="protein sequence ID" value="TGO05431.1"/>
    <property type="molecule type" value="Genomic_DNA"/>
</dbReference>
<dbReference type="PANTHER" id="PTHR43537">
    <property type="entry name" value="TRANSCRIPTIONAL REGULATOR, GNTR FAMILY"/>
    <property type="match status" value="1"/>
</dbReference>
<dbReference type="GO" id="GO:0003700">
    <property type="term" value="F:DNA-binding transcription factor activity"/>
    <property type="evidence" value="ECO:0007669"/>
    <property type="project" value="InterPro"/>
</dbReference>